<dbReference type="EMBL" id="CZBE01000007">
    <property type="protein sequence ID" value="CUP60301.1"/>
    <property type="molecule type" value="Genomic_DNA"/>
</dbReference>
<proteinExistence type="predicted"/>
<evidence type="ECO:0008006" key="3">
    <source>
        <dbReference type="Google" id="ProtNLM"/>
    </source>
</evidence>
<name>A0A174PL66_9FIRM</name>
<dbReference type="AlphaFoldDB" id="A0A174PL66"/>
<dbReference type="InterPro" id="IPR036388">
    <property type="entry name" value="WH-like_DNA-bd_sf"/>
</dbReference>
<dbReference type="Proteomes" id="UP000095765">
    <property type="component" value="Unassembled WGS sequence"/>
</dbReference>
<sequence>MMDKLKVIRAFEKIAKKEGISVDEVRCEIQKAIDDAMQSDDPAVQAYWKKIKYKGEKPTPEEVVLYIAKQVKAY</sequence>
<evidence type="ECO:0000313" key="1">
    <source>
        <dbReference type="EMBL" id="CUP60301.1"/>
    </source>
</evidence>
<evidence type="ECO:0000313" key="2">
    <source>
        <dbReference type="Proteomes" id="UP000095765"/>
    </source>
</evidence>
<organism evidence="1 2">
    <name type="scientific">Anaerotruncus colihominis</name>
    <dbReference type="NCBI Taxonomy" id="169435"/>
    <lineage>
        <taxon>Bacteria</taxon>
        <taxon>Bacillati</taxon>
        <taxon>Bacillota</taxon>
        <taxon>Clostridia</taxon>
        <taxon>Eubacteriales</taxon>
        <taxon>Oscillospiraceae</taxon>
        <taxon>Anaerotruncus</taxon>
    </lineage>
</organism>
<dbReference type="Gene3D" id="1.10.10.10">
    <property type="entry name" value="Winged helix-like DNA-binding domain superfamily/Winged helix DNA-binding domain"/>
    <property type="match status" value="1"/>
</dbReference>
<gene>
    <name evidence="1" type="ORF">ERS852551_01333</name>
</gene>
<protein>
    <recommendedName>
        <fullName evidence="3">Sporulation initiation factor Spo0A C-terminal domain-containing protein</fullName>
    </recommendedName>
</protein>
<dbReference type="RefSeq" id="WP_242857753.1">
    <property type="nucleotide sequence ID" value="NZ_CABIWA010000009.1"/>
</dbReference>
<accession>A0A174PL66</accession>
<reference evidence="1 2" key="1">
    <citation type="submission" date="2015-09" db="EMBL/GenBank/DDBJ databases">
        <authorList>
            <consortium name="Pathogen Informatics"/>
        </authorList>
    </citation>
    <scope>NUCLEOTIDE SEQUENCE [LARGE SCALE GENOMIC DNA]</scope>
    <source>
        <strain evidence="1 2">2789STDY5834939</strain>
    </source>
</reference>